<comment type="caution">
    <text evidence="3">The sequence shown here is derived from an EMBL/GenBank/DDBJ whole genome shotgun (WGS) entry which is preliminary data.</text>
</comment>
<organism evidence="3 4">
    <name type="scientific">Bombilactobacillus bombi</name>
    <dbReference type="NCBI Taxonomy" id="1303590"/>
    <lineage>
        <taxon>Bacteria</taxon>
        <taxon>Bacillati</taxon>
        <taxon>Bacillota</taxon>
        <taxon>Bacilli</taxon>
        <taxon>Lactobacillales</taxon>
        <taxon>Lactobacillaceae</taxon>
        <taxon>Bombilactobacillus</taxon>
    </lineage>
</organism>
<dbReference type="NCBIfam" id="TIGR02675">
    <property type="entry name" value="tape_meas_nterm"/>
    <property type="match status" value="1"/>
</dbReference>
<feature type="transmembrane region" description="Helical" evidence="1">
    <location>
        <begin position="760"/>
        <end position="782"/>
    </location>
</feature>
<accession>A0A3R6VGG4</accession>
<feature type="transmembrane region" description="Helical" evidence="1">
    <location>
        <begin position="633"/>
        <end position="652"/>
    </location>
</feature>
<dbReference type="Pfam" id="PF20155">
    <property type="entry name" value="TMP_3"/>
    <property type="match status" value="1"/>
</dbReference>
<evidence type="ECO:0000259" key="2">
    <source>
        <dbReference type="Pfam" id="PF20155"/>
    </source>
</evidence>
<keyword evidence="1" id="KW-1133">Transmembrane helix</keyword>
<dbReference type="SUPFAM" id="SSF48371">
    <property type="entry name" value="ARM repeat"/>
    <property type="match status" value="1"/>
</dbReference>
<dbReference type="EMBL" id="QOCS01000009">
    <property type="protein sequence ID" value="RHW46818.1"/>
    <property type="molecule type" value="Genomic_DNA"/>
</dbReference>
<evidence type="ECO:0000313" key="4">
    <source>
        <dbReference type="Proteomes" id="UP000284822"/>
    </source>
</evidence>
<feature type="transmembrane region" description="Helical" evidence="1">
    <location>
        <begin position="672"/>
        <end position="691"/>
    </location>
</feature>
<feature type="transmembrane region" description="Helical" evidence="1">
    <location>
        <begin position="392"/>
        <end position="419"/>
    </location>
</feature>
<feature type="transmembrane region" description="Helical" evidence="1">
    <location>
        <begin position="351"/>
        <end position="372"/>
    </location>
</feature>
<dbReference type="InterPro" id="IPR013491">
    <property type="entry name" value="Tape_meas_N"/>
</dbReference>
<gene>
    <name evidence="3" type="ORF">DS832_04840</name>
</gene>
<reference evidence="3 4" key="1">
    <citation type="submission" date="2018-07" db="EMBL/GenBank/DDBJ databases">
        <title>Genome sequences of six Lactobacillus spp. isolated from bumble bee guts.</title>
        <authorList>
            <person name="Motta E.V.S."/>
            <person name="Moran N.A."/>
        </authorList>
    </citation>
    <scope>NUCLEOTIDE SEQUENCE [LARGE SCALE GENOMIC DNA]</scope>
    <source>
        <strain evidence="3 4">LV-8.1</strain>
    </source>
</reference>
<proteinExistence type="predicted"/>
<sequence length="1306" mass="135111">MKNIKKSRKERRKKMPETYSVKAVLSAVDNNFSSTVKNAIESIGGITKKTGVFGKSASSSFKQASDSATGFGSSVARLSTAIGITQAVSSGINAMKNSMGGAVSRMDTLANSSRVFKNMGFAAGDTAKMMEQLQASIKGLPTPLDQAVKGVQMIASSTGDIGRSQAIWAALNDSILGFGGSTADVNNAVLQLSQAFSNGTIDGMTWISMMNSQMGPVLTAIAKKMGITTGELKEGLSKGKISVQEFQDALIELDKNGGGGLESLHNIALTATGGIATSMQNAKTSVTRGLTEMLKGFDTFTQTVTGLNLSQIINQIGTAVEGVLDKVASNIPKAAGYFKKLGLTADQSKRLITGFVSAAMGIGAIVAVTPVIGSVISALGGLFKAAVQVKDIFISLSSFLISPWGLATVAIGLVVTALVELYAKFQPLHDAVNGTVSAFTQGFGQAIPQMLGYLNQMFQNLQTQLGLIGTAIQQQIGGSLHAINVQSLADDFSSAFGDLIGIINTFVNAITQVIVGFIQVGTLQSVWTAIGAVINAVQTIIFTVVNEIGQFITNSSGVEGTGSGWQVVGNAIGTVVNWIAQAITAVANFISQSTGGLSQVIQFIQGVINAVVQMVAGFVNTGAVQAVWDAIKAVIFAIWTILSTLIGTVQQFTGTSGEVGDAAVNWQAVGTAIGNVAVFLAQVITAIADFITKISDFVSQMTPMQQLLVEIGGAAGLIGGKMLISSGAVQDLAKKMLGLGENSDKAKESVKGMSGESSNLGTQIGIAAAGIGIAAGGISLLAQTGDAGTNALEGITLATIALAGAFALLGPSLTKNAVGIVAFGLSVTAIGAGIAIASAGIAVLITAFTGLVKVMSETNTSSDQLIDTATDLGIAFGTMMVSALAAIVAGLGKMAPMFMNTLIEISGIIVQNAPILAQDFLTLIIEIVSVVAQNLPQLFESGTQLVVNFIKGITEYLGQVIPVALQLLATFIDAVAQNIQPVISAGLDLLVQFLEGLAQGLPQVMGAVADVISAFLEGLADNIKQIIDAGADLLVNFLNGIASVLHKVVDSVVNVITKFVKALADNIGKIIDAGIYLLKKFVLGVVRAIPKVVDVGVKVVNEFVYAVGYALGKVLTSGQKLIAMFAKGIWDGVSGSRKAGDANAKAIADGIKNTNLYKNGVSIINGFIQGVKDTWNNVKGFFSGIGDWIKQHKGPIQYDRKLLIPAGNAIMEGLNSGLVSSFKDVQNNISSMAKAIAQSANSNFSKNINAFNANLTSGTVSHAISGSLDVTKQPMSLNLVMGDNTYCAYVDDITKQQDINLSLGRF</sequence>
<protein>
    <recommendedName>
        <fullName evidence="2">Tape measure protein N-terminal domain-containing protein</fullName>
    </recommendedName>
</protein>
<keyword evidence="1" id="KW-0812">Transmembrane</keyword>
<feature type="transmembrane region" description="Helical" evidence="1">
    <location>
        <begin position="794"/>
        <end position="813"/>
    </location>
</feature>
<name>A0A3R6VGG4_9LACO</name>
<keyword evidence="1" id="KW-0472">Membrane</keyword>
<evidence type="ECO:0000256" key="1">
    <source>
        <dbReference type="SAM" id="Phobius"/>
    </source>
</evidence>
<feature type="transmembrane region" description="Helical" evidence="1">
    <location>
        <begin position="872"/>
        <end position="892"/>
    </location>
</feature>
<feature type="domain" description="Tape measure protein N-terminal" evidence="2">
    <location>
        <begin position="101"/>
        <end position="293"/>
    </location>
</feature>
<feature type="transmembrane region" description="Helical" evidence="1">
    <location>
        <begin position="820"/>
        <end position="852"/>
    </location>
</feature>
<dbReference type="Proteomes" id="UP000284822">
    <property type="component" value="Unassembled WGS sequence"/>
</dbReference>
<evidence type="ECO:0000313" key="3">
    <source>
        <dbReference type="EMBL" id="RHW46818.1"/>
    </source>
</evidence>
<dbReference type="InterPro" id="IPR016024">
    <property type="entry name" value="ARM-type_fold"/>
</dbReference>